<evidence type="ECO:0008006" key="3">
    <source>
        <dbReference type="Google" id="ProtNLM"/>
    </source>
</evidence>
<dbReference type="Gene3D" id="2.180.10.10">
    <property type="entry name" value="RHS repeat-associated core"/>
    <property type="match status" value="1"/>
</dbReference>
<dbReference type="InterPro" id="IPR028218">
    <property type="entry name" value="Toxin-JAB1"/>
</dbReference>
<proteinExistence type="predicted"/>
<evidence type="ECO:0000313" key="1">
    <source>
        <dbReference type="EMBL" id="GEM70228.1"/>
    </source>
</evidence>
<dbReference type="Proteomes" id="UP000321676">
    <property type="component" value="Unassembled WGS sequence"/>
</dbReference>
<organism evidence="1 2">
    <name type="scientific">Sphingobacterium mizutaii NBRC 14946 = DSM 11724</name>
    <dbReference type="NCBI Taxonomy" id="1220576"/>
    <lineage>
        <taxon>Bacteria</taxon>
        <taxon>Pseudomonadati</taxon>
        <taxon>Bacteroidota</taxon>
        <taxon>Sphingobacteriia</taxon>
        <taxon>Sphingobacteriales</taxon>
        <taxon>Sphingobacteriaceae</taxon>
        <taxon>Sphingobacterium</taxon>
    </lineage>
</organism>
<dbReference type="Pfam" id="PF15659">
    <property type="entry name" value="Toxin-JAB1"/>
    <property type="match status" value="1"/>
</dbReference>
<reference evidence="1 2" key="1">
    <citation type="submission" date="2019-07" db="EMBL/GenBank/DDBJ databases">
        <title>Whole genome shotgun sequence of Sphingobacterium mizutaii NBRC 14946.</title>
        <authorList>
            <person name="Hosoyama A."/>
            <person name="Uohara A."/>
            <person name="Ohji S."/>
            <person name="Ichikawa N."/>
        </authorList>
    </citation>
    <scope>NUCLEOTIDE SEQUENCE [LARGE SCALE GENOMIC DNA]</scope>
    <source>
        <strain evidence="1 2">NBRC 14946</strain>
    </source>
</reference>
<protein>
    <recommendedName>
        <fullName evidence="3">RHS repeat-associated core domain-containing protein</fullName>
    </recommendedName>
</protein>
<accession>A0ABQ0W8H1</accession>
<evidence type="ECO:0000313" key="2">
    <source>
        <dbReference type="Proteomes" id="UP000321676"/>
    </source>
</evidence>
<gene>
    <name evidence="1" type="ORF">SMI01S_38340</name>
</gene>
<dbReference type="EMBL" id="BJXH01000092">
    <property type="protein sequence ID" value="GEM70228.1"/>
    <property type="molecule type" value="Genomic_DNA"/>
</dbReference>
<keyword evidence="2" id="KW-1185">Reference proteome</keyword>
<comment type="caution">
    <text evidence="1">The sequence shown here is derived from an EMBL/GenBank/DDBJ whole genome shotgun (WGS) entry which is preliminary data.</text>
</comment>
<name>A0ABQ0W8H1_9SPHI</name>
<sequence length="216" mass="25332">MAEKMRRHSPYNYVFNNPMRFIDPDGMIPDDYGLDEAGNVVFLRETKDKTDRLIALDKNNRETEKSIEVEEGVLNNIEKNKNFDGKEYSSIKINNDIKATELFEFVAENSNVEWSLLRYDKTSNILLTSNEENTERGASHFMAKIYKDKLQLRENIHSHPNWTDVGPSGFKTAERSLKNSDRAMAEFSEKYFPKAIFKVYQVRTKKYIRYDGNKIY</sequence>